<evidence type="ECO:0000313" key="4">
    <source>
        <dbReference type="Proteomes" id="UP000694255"/>
    </source>
</evidence>
<dbReference type="GO" id="GO:0000045">
    <property type="term" value="P:autophagosome assembly"/>
    <property type="evidence" value="ECO:0007669"/>
    <property type="project" value="InterPro"/>
</dbReference>
<dbReference type="InterPro" id="IPR007242">
    <property type="entry name" value="Atg12"/>
</dbReference>
<dbReference type="Proteomes" id="UP000694255">
    <property type="component" value="Unassembled WGS sequence"/>
</dbReference>
<feature type="compositionally biased region" description="Low complexity" evidence="2">
    <location>
        <begin position="66"/>
        <end position="76"/>
    </location>
</feature>
<keyword evidence="4" id="KW-1185">Reference proteome</keyword>
<dbReference type="GO" id="GO:0034274">
    <property type="term" value="C:Atg12-Atg5-Atg16 complex"/>
    <property type="evidence" value="ECO:0007669"/>
    <property type="project" value="TreeGrafter"/>
</dbReference>
<feature type="compositionally biased region" description="Low complexity" evidence="2">
    <location>
        <begin position="27"/>
        <end position="37"/>
    </location>
</feature>
<reference evidence="3 4" key="1">
    <citation type="journal article" date="2021" name="DNA Res.">
        <title>Genome analysis of Candida subhashii reveals its hybrid nature and dual mitochondrial genome conformations.</title>
        <authorList>
            <person name="Mixao V."/>
            <person name="Hegedusova E."/>
            <person name="Saus E."/>
            <person name="Pryszcz L.P."/>
            <person name="Cillingova A."/>
            <person name="Nosek J."/>
            <person name="Gabaldon T."/>
        </authorList>
    </citation>
    <scope>NUCLEOTIDE SEQUENCE [LARGE SCALE GENOMIC DNA]</scope>
    <source>
        <strain evidence="3 4">CBS 10753</strain>
    </source>
</reference>
<dbReference type="GO" id="GO:0034727">
    <property type="term" value="P:piecemeal microautophagy of the nucleus"/>
    <property type="evidence" value="ECO:0007669"/>
    <property type="project" value="TreeGrafter"/>
</dbReference>
<feature type="compositionally biased region" description="Acidic residues" evidence="2">
    <location>
        <begin position="10"/>
        <end position="26"/>
    </location>
</feature>
<dbReference type="GO" id="GO:0061723">
    <property type="term" value="P:glycophagy"/>
    <property type="evidence" value="ECO:0007669"/>
    <property type="project" value="TreeGrafter"/>
</dbReference>
<protein>
    <submittedName>
        <fullName evidence="3">ATG12</fullName>
    </submittedName>
</protein>
<dbReference type="GO" id="GO:0019776">
    <property type="term" value="F:Atg8-family ligase activity"/>
    <property type="evidence" value="ECO:0007669"/>
    <property type="project" value="TreeGrafter"/>
</dbReference>
<dbReference type="GO" id="GO:0000421">
    <property type="term" value="C:autophagosome membrane"/>
    <property type="evidence" value="ECO:0007669"/>
    <property type="project" value="TreeGrafter"/>
</dbReference>
<evidence type="ECO:0000256" key="1">
    <source>
        <dbReference type="ARBA" id="ARBA00022499"/>
    </source>
</evidence>
<dbReference type="PANTHER" id="PTHR13385:SF0">
    <property type="entry name" value="UBIQUITIN-LIKE PROTEIN ATG12"/>
    <property type="match status" value="1"/>
</dbReference>
<feature type="compositionally biased region" description="Basic and acidic residues" evidence="2">
    <location>
        <begin position="89"/>
        <end position="101"/>
    </location>
</feature>
<dbReference type="EMBL" id="JAGSYN010000170">
    <property type="protein sequence ID" value="KAG7662546.1"/>
    <property type="molecule type" value="Genomic_DNA"/>
</dbReference>
<dbReference type="CDD" id="cd01612">
    <property type="entry name" value="Ubl_ATG12"/>
    <property type="match status" value="1"/>
</dbReference>
<dbReference type="GO" id="GO:0097352">
    <property type="term" value="P:autophagosome maturation"/>
    <property type="evidence" value="ECO:0007669"/>
    <property type="project" value="TreeGrafter"/>
</dbReference>
<proteinExistence type="predicted"/>
<accession>A0A8J5QKG8</accession>
<dbReference type="GO" id="GO:0000422">
    <property type="term" value="P:autophagy of mitochondrion"/>
    <property type="evidence" value="ECO:0007669"/>
    <property type="project" value="TreeGrafter"/>
</dbReference>
<keyword evidence="1" id="KW-1017">Isopeptide bond</keyword>
<dbReference type="AlphaFoldDB" id="A0A8J5QKG8"/>
<evidence type="ECO:0000256" key="2">
    <source>
        <dbReference type="SAM" id="MobiDB-lite"/>
    </source>
</evidence>
<name>A0A8J5QKG8_9ASCO</name>
<sequence length="201" mass="23021">MSSLLIHSESDDDSSSLSSSDEEQELQQEVANQQQLLIEEEEGDIYNEPKIPLSTSIFLEKLPKPQQEQLNQQIEEQQQRNHQLSSQRDSSEDKKKNDNDSKNTTIAKPTEEEEVTKITIRFQPIGSTPHIQPKVFKISSTSTIATINKFLIKKLKTKSLIYIYIQNSFSPNPDEKIIDLFNLFKTNNELIISYCNTIAFG</sequence>
<dbReference type="PANTHER" id="PTHR13385">
    <property type="entry name" value="AUTOPHAGY PROTEIN 12"/>
    <property type="match status" value="1"/>
</dbReference>
<evidence type="ECO:0000313" key="3">
    <source>
        <dbReference type="EMBL" id="KAG7662546.1"/>
    </source>
</evidence>
<organism evidence="3 4">
    <name type="scientific">[Candida] subhashii</name>
    <dbReference type="NCBI Taxonomy" id="561895"/>
    <lineage>
        <taxon>Eukaryota</taxon>
        <taxon>Fungi</taxon>
        <taxon>Dikarya</taxon>
        <taxon>Ascomycota</taxon>
        <taxon>Saccharomycotina</taxon>
        <taxon>Pichiomycetes</taxon>
        <taxon>Debaryomycetaceae</taxon>
        <taxon>Spathaspora</taxon>
    </lineage>
</organism>
<comment type="caution">
    <text evidence="3">The sequence shown here is derived from an EMBL/GenBank/DDBJ whole genome shotgun (WGS) entry which is preliminary data.</text>
</comment>
<dbReference type="GeneID" id="73470742"/>
<dbReference type="Pfam" id="PF04110">
    <property type="entry name" value="APG12"/>
    <property type="match status" value="1"/>
</dbReference>
<dbReference type="GO" id="GO:0034045">
    <property type="term" value="C:phagophore assembly site membrane"/>
    <property type="evidence" value="ECO:0007669"/>
    <property type="project" value="TreeGrafter"/>
</dbReference>
<gene>
    <name evidence="3" type="ORF">J8A68_003942</name>
</gene>
<feature type="region of interest" description="Disordered" evidence="2">
    <location>
        <begin position="1"/>
        <end position="113"/>
    </location>
</feature>
<dbReference type="OrthoDB" id="10003551at2759"/>
<dbReference type="RefSeq" id="XP_049262779.1">
    <property type="nucleotide sequence ID" value="XM_049407849.1"/>
</dbReference>